<dbReference type="EMBL" id="KL198064">
    <property type="protein sequence ID" value="KDQ10799.1"/>
    <property type="molecule type" value="Genomic_DNA"/>
</dbReference>
<protein>
    <submittedName>
        <fullName evidence="1">Uncharacterized protein</fullName>
    </submittedName>
</protein>
<proteinExistence type="predicted"/>
<dbReference type="InParanoid" id="A0A067M5H5"/>
<accession>A0A067M5H5</accession>
<dbReference type="Proteomes" id="UP000027195">
    <property type="component" value="Unassembled WGS sequence"/>
</dbReference>
<name>A0A067M5H5_BOTB1</name>
<keyword evidence="2" id="KW-1185">Reference proteome</keyword>
<reference evidence="2" key="1">
    <citation type="journal article" date="2014" name="Proc. Natl. Acad. Sci. U.S.A.">
        <title>Extensive sampling of basidiomycete genomes demonstrates inadequacy of the white-rot/brown-rot paradigm for wood decay fungi.</title>
        <authorList>
            <person name="Riley R."/>
            <person name="Salamov A.A."/>
            <person name="Brown D.W."/>
            <person name="Nagy L.G."/>
            <person name="Floudas D."/>
            <person name="Held B.W."/>
            <person name="Levasseur A."/>
            <person name="Lombard V."/>
            <person name="Morin E."/>
            <person name="Otillar R."/>
            <person name="Lindquist E.A."/>
            <person name="Sun H."/>
            <person name="LaButti K.M."/>
            <person name="Schmutz J."/>
            <person name="Jabbour D."/>
            <person name="Luo H."/>
            <person name="Baker S.E."/>
            <person name="Pisabarro A.G."/>
            <person name="Walton J.D."/>
            <person name="Blanchette R.A."/>
            <person name="Henrissat B."/>
            <person name="Martin F."/>
            <person name="Cullen D."/>
            <person name="Hibbett D.S."/>
            <person name="Grigoriev I.V."/>
        </authorList>
    </citation>
    <scope>NUCLEOTIDE SEQUENCE [LARGE SCALE GENOMIC DNA]</scope>
    <source>
        <strain evidence="2">FD-172 SS1</strain>
    </source>
</reference>
<evidence type="ECO:0000313" key="1">
    <source>
        <dbReference type="EMBL" id="KDQ10799.1"/>
    </source>
</evidence>
<dbReference type="HOGENOM" id="CLU_2903903_0_0_1"/>
<dbReference type="AlphaFoldDB" id="A0A067M5H5"/>
<gene>
    <name evidence="1" type="ORF">BOTBODRAFT_473798</name>
</gene>
<evidence type="ECO:0000313" key="2">
    <source>
        <dbReference type="Proteomes" id="UP000027195"/>
    </source>
</evidence>
<sequence>MPPKVEAVVNERLSIDVKPEMCLTPVSSGPRACIGPRVQVDSASRSDLVRTSTEKNLCLAQQ</sequence>
<organism evidence="1 2">
    <name type="scientific">Botryobasidium botryosum (strain FD-172 SS1)</name>
    <dbReference type="NCBI Taxonomy" id="930990"/>
    <lineage>
        <taxon>Eukaryota</taxon>
        <taxon>Fungi</taxon>
        <taxon>Dikarya</taxon>
        <taxon>Basidiomycota</taxon>
        <taxon>Agaricomycotina</taxon>
        <taxon>Agaricomycetes</taxon>
        <taxon>Cantharellales</taxon>
        <taxon>Botryobasidiaceae</taxon>
        <taxon>Botryobasidium</taxon>
    </lineage>
</organism>